<organism evidence="5 6">
    <name type="scientific">Blautia wexlerae</name>
    <dbReference type="NCBI Taxonomy" id="418240"/>
    <lineage>
        <taxon>Bacteria</taxon>
        <taxon>Bacillati</taxon>
        <taxon>Bacillota</taxon>
        <taxon>Clostridia</taxon>
        <taxon>Lachnospirales</taxon>
        <taxon>Lachnospiraceae</taxon>
        <taxon>Blautia</taxon>
    </lineage>
</organism>
<dbReference type="SMART" id="SM01134">
    <property type="entry name" value="DeoRC"/>
    <property type="match status" value="1"/>
</dbReference>
<dbReference type="InterPro" id="IPR014036">
    <property type="entry name" value="DeoR-like_C"/>
</dbReference>
<reference evidence="5 6" key="1">
    <citation type="submission" date="2019-07" db="EMBL/GenBank/DDBJ databases">
        <authorList>
            <person name="Chang H.-W."/>
            <person name="Raman A."/>
            <person name="Venkatesh S."/>
            <person name="Gehrig J."/>
        </authorList>
    </citation>
    <scope>NUCLEOTIDE SEQUENCE [LARGE SCALE GENOMIC DNA]</scope>
    <source>
        <strain evidence="5">Blautia_wexlerae_LFYP_14</strain>
    </source>
</reference>
<dbReference type="InterPro" id="IPR036388">
    <property type="entry name" value="WH-like_DNA-bd_sf"/>
</dbReference>
<keyword evidence="6" id="KW-1185">Reference proteome</keyword>
<protein>
    <submittedName>
        <fullName evidence="5">HTH-type transcriptional repressor GlcR</fullName>
    </submittedName>
</protein>
<evidence type="ECO:0000256" key="3">
    <source>
        <dbReference type="ARBA" id="ARBA00023163"/>
    </source>
</evidence>
<dbReference type="Proteomes" id="UP000366766">
    <property type="component" value="Unassembled WGS sequence"/>
</dbReference>
<accession>A0A564WTN8</accession>
<dbReference type="SUPFAM" id="SSF100950">
    <property type="entry name" value="NagB/RpiA/CoA transferase-like"/>
    <property type="match status" value="1"/>
</dbReference>
<evidence type="ECO:0000256" key="2">
    <source>
        <dbReference type="ARBA" id="ARBA00023125"/>
    </source>
</evidence>
<dbReference type="PROSITE" id="PS00894">
    <property type="entry name" value="HTH_DEOR_1"/>
    <property type="match status" value="1"/>
</dbReference>
<dbReference type="InterPro" id="IPR036390">
    <property type="entry name" value="WH_DNA-bd_sf"/>
</dbReference>
<dbReference type="GO" id="GO:0003677">
    <property type="term" value="F:DNA binding"/>
    <property type="evidence" value="ECO:0007669"/>
    <property type="project" value="UniProtKB-KW"/>
</dbReference>
<dbReference type="SUPFAM" id="SSF46785">
    <property type="entry name" value="Winged helix' DNA-binding domain"/>
    <property type="match status" value="1"/>
</dbReference>
<proteinExistence type="predicted"/>
<dbReference type="InterPro" id="IPR037171">
    <property type="entry name" value="NagB/RpiA_transferase-like"/>
</dbReference>
<dbReference type="PANTHER" id="PTHR30363:SF56">
    <property type="entry name" value="TRANSCRIPTIONAL REGULATOR, DEOR FAMILY"/>
    <property type="match status" value="1"/>
</dbReference>
<dbReference type="AlphaFoldDB" id="A0A564WTN8"/>
<dbReference type="InterPro" id="IPR018356">
    <property type="entry name" value="Tscrpt_reg_HTH_DeoR_CS"/>
</dbReference>
<dbReference type="Gene3D" id="1.10.10.10">
    <property type="entry name" value="Winged helix-like DNA-binding domain superfamily/Winged helix DNA-binding domain"/>
    <property type="match status" value="1"/>
</dbReference>
<feature type="domain" description="HTH deoR-type" evidence="4">
    <location>
        <begin position="3"/>
        <end position="58"/>
    </location>
</feature>
<evidence type="ECO:0000259" key="4">
    <source>
        <dbReference type="PROSITE" id="PS51000"/>
    </source>
</evidence>
<evidence type="ECO:0000313" key="5">
    <source>
        <dbReference type="EMBL" id="VUX65838.1"/>
    </source>
</evidence>
<dbReference type="Pfam" id="PF00455">
    <property type="entry name" value="DeoRC"/>
    <property type="match status" value="1"/>
</dbReference>
<dbReference type="RefSeq" id="WP_062807780.1">
    <property type="nucleotide sequence ID" value="NZ_CABHOF010000039.1"/>
</dbReference>
<dbReference type="InterPro" id="IPR050313">
    <property type="entry name" value="Carb_Metab_HTH_regulators"/>
</dbReference>
<gene>
    <name evidence="5" type="primary">glcR_1</name>
    <name evidence="5" type="ORF">BWLFYP14_02203</name>
</gene>
<keyword evidence="2" id="KW-0238">DNA-binding</keyword>
<dbReference type="SMART" id="SM00420">
    <property type="entry name" value="HTH_DEOR"/>
    <property type="match status" value="1"/>
</dbReference>
<sequence length="247" mass="27233">MLTEQRFDIILKLLEERKSITVTELRELLDASESTVRRDITALDKAGKLTKVFGGAVALNHKVTAYEPTVAQKSELNKEEKKKIAKYAASLITSDDFVYLDAGTTTGLMLEYLAGARAVFVTNAVSHAQTLAKMGIRVYLIGGELKSSTEAVVGSQAMQMIQMYHFTKGFFGTNGITRREGFTTPDTSEAIVKSTAMKQCKDVYILTDKSKFGEVSSVTFGGFTDAKILTEEIPKEYQDSKNILKVK</sequence>
<dbReference type="Gene3D" id="3.40.50.1360">
    <property type="match status" value="1"/>
</dbReference>
<dbReference type="Pfam" id="PF08220">
    <property type="entry name" value="HTH_DeoR"/>
    <property type="match status" value="1"/>
</dbReference>
<dbReference type="EMBL" id="CABHOF010000039">
    <property type="protein sequence ID" value="VUX65838.1"/>
    <property type="molecule type" value="Genomic_DNA"/>
</dbReference>
<evidence type="ECO:0000256" key="1">
    <source>
        <dbReference type="ARBA" id="ARBA00023015"/>
    </source>
</evidence>
<dbReference type="PROSITE" id="PS51000">
    <property type="entry name" value="HTH_DEOR_2"/>
    <property type="match status" value="1"/>
</dbReference>
<dbReference type="InterPro" id="IPR001034">
    <property type="entry name" value="DeoR_HTH"/>
</dbReference>
<dbReference type="GO" id="GO:0003700">
    <property type="term" value="F:DNA-binding transcription factor activity"/>
    <property type="evidence" value="ECO:0007669"/>
    <property type="project" value="InterPro"/>
</dbReference>
<evidence type="ECO:0000313" key="6">
    <source>
        <dbReference type="Proteomes" id="UP000366766"/>
    </source>
</evidence>
<keyword evidence="3" id="KW-0804">Transcription</keyword>
<dbReference type="PRINTS" id="PR00037">
    <property type="entry name" value="HTHLACR"/>
</dbReference>
<name>A0A564WTN8_9FIRM</name>
<dbReference type="PANTHER" id="PTHR30363">
    <property type="entry name" value="HTH-TYPE TRANSCRIPTIONAL REGULATOR SRLR-RELATED"/>
    <property type="match status" value="1"/>
</dbReference>
<keyword evidence="1" id="KW-0805">Transcription regulation</keyword>